<feature type="binding site" evidence="5">
    <location>
        <position position="218"/>
    </location>
    <ligand>
        <name>adenosylcob(III)alamin</name>
        <dbReference type="ChEBI" id="CHEBI:18408"/>
    </ligand>
</feature>
<dbReference type="NCBIfam" id="NF003971">
    <property type="entry name" value="PRK05465.1"/>
    <property type="match status" value="1"/>
</dbReference>
<dbReference type="EMBL" id="CP021323">
    <property type="protein sequence ID" value="ARS53908.1"/>
    <property type="molecule type" value="Genomic_DNA"/>
</dbReference>
<accession>A0A2Z2H966</accession>
<dbReference type="KEGG" id="kus:B9G99_14385"/>
<comment type="cofactor">
    <cofactor evidence="5">
        <name>adenosylcob(III)alamin</name>
        <dbReference type="ChEBI" id="CHEBI:18408"/>
    </cofactor>
    <text evidence="5">Binds between the large and small subunits.</text>
</comment>
<keyword evidence="4 5" id="KW-1283">Bacterial microcompartment</keyword>
<dbReference type="PANTHER" id="PTHR39330:SF1">
    <property type="entry name" value="ETHANOLAMINE AMMONIA-LYASE SMALL SUBUNIT"/>
    <property type="match status" value="1"/>
</dbReference>
<dbReference type="Proteomes" id="UP000250025">
    <property type="component" value="Chromosome"/>
</dbReference>
<dbReference type="RefSeq" id="WP_086622779.1">
    <property type="nucleotide sequence ID" value="NZ_CP021323.1"/>
</dbReference>
<comment type="subunit">
    <text evidence="5">The basic unit is a heterodimer which dimerizes to form tetramers. The heterotetramers trimerize; 6 large subunits form a core ring with 6 small subunits projecting outwards.</text>
</comment>
<comment type="function">
    <text evidence="5">Catalyzes the deamination of various vicinal amino-alcohols to oxo compounds. Allows this organism to utilize ethanolamine as the sole source of nitrogen and carbon in the presence of external vitamin B12.</text>
</comment>
<feature type="region of interest" description="Disordered" evidence="6">
    <location>
        <begin position="1"/>
        <end position="22"/>
    </location>
</feature>
<dbReference type="InterPro" id="IPR042251">
    <property type="entry name" value="EutC_C"/>
</dbReference>
<evidence type="ECO:0000313" key="8">
    <source>
        <dbReference type="Proteomes" id="UP000250025"/>
    </source>
</evidence>
<name>A0A2Z2H966_9GAMM</name>
<dbReference type="GO" id="GO:0031419">
    <property type="term" value="F:cobalamin binding"/>
    <property type="evidence" value="ECO:0007669"/>
    <property type="project" value="UniProtKB-UniRule"/>
</dbReference>
<dbReference type="GO" id="GO:0046336">
    <property type="term" value="P:ethanolamine catabolic process"/>
    <property type="evidence" value="ECO:0007669"/>
    <property type="project" value="UniProtKB-UniRule"/>
</dbReference>
<dbReference type="InterPro" id="IPR009246">
    <property type="entry name" value="EutC"/>
</dbReference>
<evidence type="ECO:0000256" key="5">
    <source>
        <dbReference type="HAMAP-Rule" id="MF_00601"/>
    </source>
</evidence>
<dbReference type="Gene3D" id="3.40.50.11240">
    <property type="entry name" value="Ethanolamine ammonia-lyase light chain (EutC)"/>
    <property type="match status" value="1"/>
</dbReference>
<dbReference type="OrthoDB" id="114248at2"/>
<reference evidence="7 8" key="1">
    <citation type="journal article" date="2017" name="Int. J. Syst. Evol. Microbiol.">
        <title>Kushneria konosiri sp. nov., isolated from the Korean salt-fermented seafood Daemi-jeot.</title>
        <authorList>
            <person name="Yun J.H."/>
            <person name="Park S.K."/>
            <person name="Lee J.Y."/>
            <person name="Jung M.J."/>
            <person name="Bae J.W."/>
        </authorList>
    </citation>
    <scope>NUCLEOTIDE SEQUENCE [LARGE SCALE GENOMIC DNA]</scope>
    <source>
        <strain evidence="7 8">X49</strain>
    </source>
</reference>
<dbReference type="EC" id="4.3.1.7" evidence="5"/>
<evidence type="ECO:0000256" key="3">
    <source>
        <dbReference type="ARBA" id="ARBA00023285"/>
    </source>
</evidence>
<dbReference type="HAMAP" id="MF_00601">
    <property type="entry name" value="EutC"/>
    <property type="match status" value="1"/>
</dbReference>
<comment type="subcellular location">
    <subcellularLocation>
        <location evidence="5">Bacterial microcompartment</location>
    </subcellularLocation>
</comment>
<feature type="binding site" evidence="5">
    <location>
        <position position="189"/>
    </location>
    <ligand>
        <name>adenosylcob(III)alamin</name>
        <dbReference type="ChEBI" id="CHEBI:18408"/>
    </ligand>
</feature>
<dbReference type="GO" id="GO:0009350">
    <property type="term" value="C:ethanolamine ammonia-lyase complex"/>
    <property type="evidence" value="ECO:0007669"/>
    <property type="project" value="UniProtKB-UniRule"/>
</dbReference>
<evidence type="ECO:0000313" key="7">
    <source>
        <dbReference type="EMBL" id="ARS53908.1"/>
    </source>
</evidence>
<dbReference type="Pfam" id="PF05985">
    <property type="entry name" value="EutC"/>
    <property type="match status" value="1"/>
</dbReference>
<proteinExistence type="inferred from homology"/>
<dbReference type="Gene3D" id="1.10.30.40">
    <property type="entry name" value="Ethanolamine ammonia-lyase light chain (EutC), N-terminal domain"/>
    <property type="match status" value="1"/>
</dbReference>
<keyword evidence="1 5" id="KW-0846">Cobalamin</keyword>
<keyword evidence="8" id="KW-1185">Reference proteome</keyword>
<dbReference type="GO" id="GO:0031471">
    <property type="term" value="C:ethanolamine degradation polyhedral organelle"/>
    <property type="evidence" value="ECO:0007669"/>
    <property type="project" value="UniProtKB-UniRule"/>
</dbReference>
<dbReference type="InterPro" id="IPR042255">
    <property type="entry name" value="EutC_N"/>
</dbReference>
<dbReference type="PANTHER" id="PTHR39330">
    <property type="entry name" value="ETHANOLAMINE AMMONIA-LYASE LIGHT CHAIN"/>
    <property type="match status" value="1"/>
</dbReference>
<sequence>MIEPSDTSITSETGSTVTPNPWRQLSEHTDARIGLGRAGSSLPTAPHLAFQLAHAQARDAVHLPLDTEEMMSTLESRFESVVRLHSRASDRGEYLRRPDLGRQLNDDSLEQLSAMKIKQCDLSITVVDGLSARAIHEHAATLLDHLIPAFESRGWSVGPVALIEQGRVAIGDPVGEAIGARMGLVLIGERPGLSSPDSLGVYFTWNPKNGRRDSERNCISNIRPRGQSFDAAAKLILYLLDEASRRELSGVELKDDSVVDSELGDGHQGNFLLPRNQTS</sequence>
<evidence type="ECO:0000256" key="1">
    <source>
        <dbReference type="ARBA" id="ARBA00022628"/>
    </source>
</evidence>
<evidence type="ECO:0000256" key="6">
    <source>
        <dbReference type="SAM" id="MobiDB-lite"/>
    </source>
</evidence>
<dbReference type="PIRSF" id="PIRSF018982">
    <property type="entry name" value="EutC"/>
    <property type="match status" value="1"/>
</dbReference>
<evidence type="ECO:0000256" key="2">
    <source>
        <dbReference type="ARBA" id="ARBA00023239"/>
    </source>
</evidence>
<dbReference type="AlphaFoldDB" id="A0A2Z2H966"/>
<gene>
    <name evidence="5" type="primary">eutC</name>
    <name evidence="7" type="ORF">B9G99_14385</name>
</gene>
<protein>
    <recommendedName>
        <fullName evidence="5">Ethanolamine ammonia-lyase small subunit</fullName>
        <shortName evidence="5">EAL small subunit</shortName>
        <ecNumber evidence="5">4.3.1.7</ecNumber>
    </recommendedName>
</protein>
<dbReference type="UniPathway" id="UPA00560"/>
<comment type="similarity">
    <text evidence="5">Belongs to the EutC family.</text>
</comment>
<feature type="binding site" evidence="5">
    <location>
        <position position="168"/>
    </location>
    <ligand>
        <name>adenosylcob(III)alamin</name>
        <dbReference type="ChEBI" id="CHEBI:18408"/>
    </ligand>
</feature>
<keyword evidence="3 5" id="KW-0170">Cobalt</keyword>
<organism evidence="7 8">
    <name type="scientific">Kushneria konosiri</name>
    <dbReference type="NCBI Taxonomy" id="698828"/>
    <lineage>
        <taxon>Bacteria</taxon>
        <taxon>Pseudomonadati</taxon>
        <taxon>Pseudomonadota</taxon>
        <taxon>Gammaproteobacteria</taxon>
        <taxon>Oceanospirillales</taxon>
        <taxon>Halomonadaceae</taxon>
        <taxon>Kushneria</taxon>
    </lineage>
</organism>
<comment type="pathway">
    <text evidence="5">Amine and polyamine degradation; ethanolamine degradation.</text>
</comment>
<dbReference type="GO" id="GO:0008851">
    <property type="term" value="F:ethanolamine ammonia-lyase activity"/>
    <property type="evidence" value="ECO:0007669"/>
    <property type="project" value="UniProtKB-UniRule"/>
</dbReference>
<evidence type="ECO:0000256" key="4">
    <source>
        <dbReference type="ARBA" id="ARBA00024446"/>
    </source>
</evidence>
<keyword evidence="2 5" id="KW-0456">Lyase</keyword>
<comment type="catalytic activity">
    <reaction evidence="5">
        <text>ethanolamine = acetaldehyde + NH4(+)</text>
        <dbReference type="Rhea" id="RHEA:15313"/>
        <dbReference type="ChEBI" id="CHEBI:15343"/>
        <dbReference type="ChEBI" id="CHEBI:28938"/>
        <dbReference type="ChEBI" id="CHEBI:57603"/>
        <dbReference type="EC" id="4.3.1.7"/>
    </reaction>
</comment>
<dbReference type="GO" id="GO:0006520">
    <property type="term" value="P:amino acid metabolic process"/>
    <property type="evidence" value="ECO:0007669"/>
    <property type="project" value="InterPro"/>
</dbReference>